<dbReference type="Proteomes" id="UP000291469">
    <property type="component" value="Chromosome"/>
</dbReference>
<name>A0A411YAQ1_9ACTN</name>
<feature type="compositionally biased region" description="Pro residues" evidence="1">
    <location>
        <begin position="1"/>
        <end position="13"/>
    </location>
</feature>
<dbReference type="KEGG" id="erz:ER308_00970"/>
<accession>A0A411YAQ1</accession>
<sequence>MSDDPTPPEPTPPESGGGRQVSVHVDDEMKHGVYANFLVISHSPHEFTLDFCQVLPGGEGGKARAEVVSRVKIAPTMVGKVMNALNTNMTTYEDKYGMVRDVG</sequence>
<evidence type="ECO:0000256" key="1">
    <source>
        <dbReference type="SAM" id="MobiDB-lite"/>
    </source>
</evidence>
<evidence type="ECO:0000313" key="3">
    <source>
        <dbReference type="Proteomes" id="UP000291469"/>
    </source>
</evidence>
<dbReference type="RefSeq" id="WP_131153279.1">
    <property type="nucleotide sequence ID" value="NZ_CP036402.1"/>
</dbReference>
<keyword evidence="3" id="KW-1185">Reference proteome</keyword>
<dbReference type="InterPro" id="IPR021857">
    <property type="entry name" value="DUF3467"/>
</dbReference>
<protein>
    <submittedName>
        <fullName evidence="2">DUF3467 domain-containing protein</fullName>
    </submittedName>
</protein>
<dbReference type="AlphaFoldDB" id="A0A411YAQ1"/>
<evidence type="ECO:0000313" key="2">
    <source>
        <dbReference type="EMBL" id="QBI18281.1"/>
    </source>
</evidence>
<proteinExistence type="predicted"/>
<dbReference type="EMBL" id="CP036402">
    <property type="protein sequence ID" value="QBI18281.1"/>
    <property type="molecule type" value="Genomic_DNA"/>
</dbReference>
<dbReference type="OrthoDB" id="9813817at2"/>
<reference evidence="2 3" key="1">
    <citation type="submission" date="2019-01" db="EMBL/GenBank/DDBJ databases">
        <title>Egibacter rhizosphaerae EGI 80759T.</title>
        <authorList>
            <person name="Chen D.-D."/>
            <person name="Tian Y."/>
            <person name="Jiao J.-Y."/>
            <person name="Zhang X.-T."/>
            <person name="Zhang Y.-G."/>
            <person name="Zhang Y."/>
            <person name="Xiao M."/>
            <person name="Shu W.-S."/>
            <person name="Li W.-J."/>
        </authorList>
    </citation>
    <scope>NUCLEOTIDE SEQUENCE [LARGE SCALE GENOMIC DNA]</scope>
    <source>
        <strain evidence="2 3">EGI 80759</strain>
    </source>
</reference>
<dbReference type="Pfam" id="PF11950">
    <property type="entry name" value="DUF3467"/>
    <property type="match status" value="1"/>
</dbReference>
<feature type="region of interest" description="Disordered" evidence="1">
    <location>
        <begin position="1"/>
        <end position="21"/>
    </location>
</feature>
<gene>
    <name evidence="2" type="ORF">ER308_00970</name>
</gene>
<organism evidence="2 3">
    <name type="scientific">Egibacter rhizosphaerae</name>
    <dbReference type="NCBI Taxonomy" id="1670831"/>
    <lineage>
        <taxon>Bacteria</taxon>
        <taxon>Bacillati</taxon>
        <taxon>Actinomycetota</taxon>
        <taxon>Nitriliruptoria</taxon>
        <taxon>Egibacterales</taxon>
        <taxon>Egibacteraceae</taxon>
        <taxon>Egibacter</taxon>
    </lineage>
</organism>